<accession>H5SQG8</accession>
<organism evidence="1">
    <name type="scientific">Acetithermum autotrophicum</name>
    <dbReference type="NCBI Taxonomy" id="1446466"/>
    <lineage>
        <taxon>Bacteria</taxon>
        <taxon>Candidatus Bipolaricaulota</taxon>
        <taxon>Candidatus Acetithermum</taxon>
    </lineage>
</organism>
<reference evidence="1" key="2">
    <citation type="journal article" date="2012" name="PLoS ONE">
        <title>A Deeply Branching Thermophilic Bacterium with an Ancient Acetyl-CoA Pathway Dominates a Subsurface Ecosystem.</title>
        <authorList>
            <person name="Takami H."/>
            <person name="Noguchi H."/>
            <person name="Takaki Y."/>
            <person name="Uchiyama I."/>
            <person name="Toyoda A."/>
            <person name="Nishi S."/>
            <person name="Chee G.-J."/>
            <person name="Arai W."/>
            <person name="Nunoura T."/>
            <person name="Itoh T."/>
            <person name="Hattori M."/>
            <person name="Takai K."/>
        </authorList>
    </citation>
    <scope>NUCLEOTIDE SEQUENCE</scope>
</reference>
<reference evidence="1" key="1">
    <citation type="journal article" date="2005" name="Environ. Microbiol.">
        <title>Genetic and functional properties of uncultivated thermophilic crenarchaeotes from a subsurface gold mine as revealed by analysis of genome fragments.</title>
        <authorList>
            <person name="Nunoura T."/>
            <person name="Hirayama H."/>
            <person name="Takami H."/>
            <person name="Oida H."/>
            <person name="Nishi S."/>
            <person name="Shimamura S."/>
            <person name="Suzuki Y."/>
            <person name="Inagaki F."/>
            <person name="Takai K."/>
            <person name="Nealson K.H."/>
            <person name="Horikoshi K."/>
        </authorList>
    </citation>
    <scope>NUCLEOTIDE SEQUENCE</scope>
</reference>
<dbReference type="EMBL" id="AP011800">
    <property type="protein sequence ID" value="BAL58404.1"/>
    <property type="molecule type" value="Genomic_DNA"/>
</dbReference>
<sequence length="350" mass="40564">MQSKESRAADKSDWLITKVLPIGSFYPGRSFSVGQVEVNYKPVEPQAAQKALEESKKSFKYEADISSLPRIKVIVRNASQIEALNQGSQLIEEALDVINFCVFDFGDVHTLGIGYMQDLRTKEYYPLYCEDDVVFNNPMFLLDTELDNPYPWNLFRRILEKPKQSRSELEQRVLNAVSWLRQAKFERNTMRELLFRWIALEILLKERTKETVESKALIVIAFPEGEVFNSLGLSIQQMLAKHPKFRPWKKEIEKRFREIQRLRGEIVHQGFKDVELSAAGCRHSLEIYLHLMRMAAGRAIGFACMGIALGYNTVQELWAHKREVFFKQYPDCAHEVLKNVIPILESSVKL</sequence>
<gene>
    <name evidence="1" type="ORF">HGMM_OP1C099</name>
</gene>
<name>H5SQG8_ACEAU</name>
<evidence type="ECO:0000313" key="1">
    <source>
        <dbReference type="EMBL" id="BAL58404.1"/>
    </source>
</evidence>
<protein>
    <submittedName>
        <fullName evidence="1">Hypothetical conserved protein</fullName>
    </submittedName>
</protein>
<proteinExistence type="predicted"/>
<dbReference type="AlphaFoldDB" id="H5SQG8"/>